<gene>
    <name evidence="1" type="ORF">MML48_1g18717</name>
</gene>
<reference evidence="1" key="1">
    <citation type="submission" date="2022-04" db="EMBL/GenBank/DDBJ databases">
        <title>Chromosome-scale genome assembly of Holotrichia oblita Faldermann.</title>
        <authorList>
            <person name="Rongchong L."/>
        </authorList>
    </citation>
    <scope>NUCLEOTIDE SEQUENCE</scope>
    <source>
        <strain evidence="1">81SQS9</strain>
    </source>
</reference>
<comment type="caution">
    <text evidence="1">The sequence shown here is derived from an EMBL/GenBank/DDBJ whole genome shotgun (WGS) entry which is preliminary data.</text>
</comment>
<protein>
    <submittedName>
        <fullName evidence="1">Peroxisomal biogenesis factor 3</fullName>
    </submittedName>
</protein>
<evidence type="ECO:0000313" key="2">
    <source>
        <dbReference type="Proteomes" id="UP001056778"/>
    </source>
</evidence>
<sequence length="345" mass="39843">MSVFSKLRDFLYRHRNKFLVSGIIITGTILLSKYAQQRLREWQEREAKEILERTRKEQHYESIERTCNETILNISISLKEAIAKHVNTEDIVSELRTNPENKVDLWNDLKVLVFTRAGCLIYLQVMLVIILRIQLTIVGGYLFKDSSSISTDLQKKYLSLCNTLLEAGATRLQIIVKREFMKLLNPIKLGKQLKLKDLDSIFWAFQTALATNADNPIEHFKDYVITDDMENGNELFRNMINDTVDLLESEEVKTLANHCLNRSFVLLSDNISEYYTPSEKIKEIKDDGDFIHPTNIEIPMAKLIPIINGLISKDKLPDQLIQHLILNAKVKTLGANIYECFSHVK</sequence>
<evidence type="ECO:0000313" key="1">
    <source>
        <dbReference type="EMBL" id="KAI4469776.1"/>
    </source>
</evidence>
<accession>A0ACB9TSE5</accession>
<name>A0ACB9TSE5_HOLOL</name>
<keyword evidence="2" id="KW-1185">Reference proteome</keyword>
<proteinExistence type="predicted"/>
<dbReference type="EMBL" id="CM043015">
    <property type="protein sequence ID" value="KAI4469776.1"/>
    <property type="molecule type" value="Genomic_DNA"/>
</dbReference>
<organism evidence="1 2">
    <name type="scientific">Holotrichia oblita</name>
    <name type="common">Chafer beetle</name>
    <dbReference type="NCBI Taxonomy" id="644536"/>
    <lineage>
        <taxon>Eukaryota</taxon>
        <taxon>Metazoa</taxon>
        <taxon>Ecdysozoa</taxon>
        <taxon>Arthropoda</taxon>
        <taxon>Hexapoda</taxon>
        <taxon>Insecta</taxon>
        <taxon>Pterygota</taxon>
        <taxon>Neoptera</taxon>
        <taxon>Endopterygota</taxon>
        <taxon>Coleoptera</taxon>
        <taxon>Polyphaga</taxon>
        <taxon>Scarabaeiformia</taxon>
        <taxon>Scarabaeidae</taxon>
        <taxon>Melolonthinae</taxon>
        <taxon>Holotrichia</taxon>
    </lineage>
</organism>
<dbReference type="Proteomes" id="UP001056778">
    <property type="component" value="Chromosome 1"/>
</dbReference>